<dbReference type="AlphaFoldDB" id="A0A212U6G9"/>
<protein>
    <submittedName>
        <fullName evidence="1">Uncharacterized protein</fullName>
    </submittedName>
</protein>
<name>A0A212U6G9_9MICO</name>
<reference evidence="1 2" key="1">
    <citation type="submission" date="2017-06" db="EMBL/GenBank/DDBJ databases">
        <authorList>
            <person name="Kim H.J."/>
            <person name="Triplett B.A."/>
        </authorList>
    </citation>
    <scope>NUCLEOTIDE SEQUENCE [LARGE SCALE GENOMIC DNA]</scope>
    <source>
        <strain evidence="1 2">DSM 22179</strain>
    </source>
</reference>
<dbReference type="Proteomes" id="UP000198122">
    <property type="component" value="Unassembled WGS sequence"/>
</dbReference>
<proteinExistence type="predicted"/>
<evidence type="ECO:0000313" key="2">
    <source>
        <dbReference type="Proteomes" id="UP000198122"/>
    </source>
</evidence>
<accession>A0A212U6G9</accession>
<dbReference type="RefSeq" id="WP_088819062.1">
    <property type="nucleotide sequence ID" value="NZ_FYEZ01000003.1"/>
</dbReference>
<gene>
    <name evidence="1" type="ORF">SAMN05445756_2090</name>
</gene>
<sequence>MAASEPEPPLGLTSLTTFQVATTSQCGGRRQYSISGQDYNSHFTIQNTKPGEPITNIAMTFWLPTDAGTVWYPAGGSSSCWSRPTATGNTQVRNGLLYRAYTSSFSCSATATGTTFRIPSSQMFNWVSSCQSSYTAPSGIAYNYNQTANIRDETLVKDNGWNNTMEPW</sequence>
<organism evidence="1 2">
    <name type="scientific">Kytococcus aerolatus</name>
    <dbReference type="NCBI Taxonomy" id="592308"/>
    <lineage>
        <taxon>Bacteria</taxon>
        <taxon>Bacillati</taxon>
        <taxon>Actinomycetota</taxon>
        <taxon>Actinomycetes</taxon>
        <taxon>Micrococcales</taxon>
        <taxon>Kytococcaceae</taxon>
        <taxon>Kytococcus</taxon>
    </lineage>
</organism>
<dbReference type="EMBL" id="FYEZ01000003">
    <property type="protein sequence ID" value="SNC73681.1"/>
    <property type="molecule type" value="Genomic_DNA"/>
</dbReference>
<evidence type="ECO:0000313" key="1">
    <source>
        <dbReference type="EMBL" id="SNC73681.1"/>
    </source>
</evidence>
<keyword evidence="2" id="KW-1185">Reference proteome</keyword>